<organism evidence="5 6">
    <name type="scientific">Exophiala mesophila</name>
    <name type="common">Black yeast-like fungus</name>
    <dbReference type="NCBI Taxonomy" id="212818"/>
    <lineage>
        <taxon>Eukaryota</taxon>
        <taxon>Fungi</taxon>
        <taxon>Dikarya</taxon>
        <taxon>Ascomycota</taxon>
        <taxon>Pezizomycotina</taxon>
        <taxon>Eurotiomycetes</taxon>
        <taxon>Chaetothyriomycetidae</taxon>
        <taxon>Chaetothyriales</taxon>
        <taxon>Herpotrichiellaceae</taxon>
        <taxon>Exophiala</taxon>
    </lineage>
</organism>
<dbReference type="InterPro" id="IPR050251">
    <property type="entry name" value="HpcH-HpaI_aldolase"/>
</dbReference>
<evidence type="ECO:0000313" key="5">
    <source>
        <dbReference type="EMBL" id="KIV93927.1"/>
    </source>
</evidence>
<keyword evidence="2" id="KW-0479">Metal-binding</keyword>
<dbReference type="GO" id="GO:0046872">
    <property type="term" value="F:metal ion binding"/>
    <property type="evidence" value="ECO:0007669"/>
    <property type="project" value="UniProtKB-KW"/>
</dbReference>
<evidence type="ECO:0000256" key="2">
    <source>
        <dbReference type="ARBA" id="ARBA00022723"/>
    </source>
</evidence>
<dbReference type="GO" id="GO:0016832">
    <property type="term" value="F:aldehyde-lyase activity"/>
    <property type="evidence" value="ECO:0007669"/>
    <property type="project" value="TreeGrafter"/>
</dbReference>
<dbReference type="Gene3D" id="3.20.20.60">
    <property type="entry name" value="Phosphoenolpyruvate-binding domains"/>
    <property type="match status" value="1"/>
</dbReference>
<keyword evidence="6" id="KW-1185">Reference proteome</keyword>
<dbReference type="Proteomes" id="UP000054302">
    <property type="component" value="Unassembled WGS sequence"/>
</dbReference>
<accession>A0A0D1ZGX6</accession>
<dbReference type="HOGENOM" id="CLU_059964_4_0_1"/>
<dbReference type="VEuPathDB" id="FungiDB:PV10_05101"/>
<dbReference type="InterPro" id="IPR040442">
    <property type="entry name" value="Pyrv_kinase-like_dom_sf"/>
</dbReference>
<comment type="similarity">
    <text evidence="1">Belongs to the HpcH/HpaI aldolase family.</text>
</comment>
<proteinExistence type="inferred from homology"/>
<dbReference type="PANTHER" id="PTHR30502">
    <property type="entry name" value="2-KETO-3-DEOXY-L-RHAMNONATE ALDOLASE"/>
    <property type="match status" value="1"/>
</dbReference>
<keyword evidence="3" id="KW-0456">Lyase</keyword>
<reference evidence="5 6" key="1">
    <citation type="submission" date="2015-01" db="EMBL/GenBank/DDBJ databases">
        <title>The Genome Sequence of Exophiala mesophila CBS40295.</title>
        <authorList>
            <consortium name="The Broad Institute Genomics Platform"/>
            <person name="Cuomo C."/>
            <person name="de Hoog S."/>
            <person name="Gorbushina A."/>
            <person name="Stielow B."/>
            <person name="Teixiera M."/>
            <person name="Abouelleil A."/>
            <person name="Chapman S.B."/>
            <person name="Priest M."/>
            <person name="Young S.K."/>
            <person name="Wortman J."/>
            <person name="Nusbaum C."/>
            <person name="Birren B."/>
        </authorList>
    </citation>
    <scope>NUCLEOTIDE SEQUENCE [LARGE SCALE GENOMIC DNA]</scope>
    <source>
        <strain evidence="5 6">CBS 40295</strain>
    </source>
</reference>
<gene>
    <name evidence="5" type="ORF">PV10_05101</name>
</gene>
<sequence>MSPTIHKNTLLESFAKDQVNVSLGVKILKGVEIVHIAKSAGYDSLFVDLEHSTLTIKDAGQICIAALSAGVSPFIRVPHECGDGMIQKALDAGAMGVVVPHIDTVEQAQKAISITKFPPLGGRSITGALPQFDMAPIPPTITGPLLDQSGSVVALIIESGLGADNADAIANLPGADILVIGCYDLASNIGTLGEWDHPKFLCCLEKVAKACKKHDKHWGFGGLEHRPDLMDICVNEWGARWILGQQDFGLLLKAGRENSQMLKMIQKTK</sequence>
<evidence type="ECO:0000256" key="1">
    <source>
        <dbReference type="ARBA" id="ARBA00005568"/>
    </source>
</evidence>
<evidence type="ECO:0000313" key="6">
    <source>
        <dbReference type="Proteomes" id="UP000054302"/>
    </source>
</evidence>
<dbReference type="SUPFAM" id="SSF51621">
    <property type="entry name" value="Phosphoenolpyruvate/pyruvate domain"/>
    <property type="match status" value="1"/>
</dbReference>
<dbReference type="OMA" id="MVHATIT"/>
<dbReference type="STRING" id="212818.A0A0D1ZGX6"/>
<dbReference type="EMBL" id="KN847522">
    <property type="protein sequence ID" value="KIV93927.1"/>
    <property type="molecule type" value="Genomic_DNA"/>
</dbReference>
<dbReference type="GeneID" id="27322946"/>
<dbReference type="InterPro" id="IPR015813">
    <property type="entry name" value="Pyrv/PenolPyrv_kinase-like_dom"/>
</dbReference>
<evidence type="ECO:0000259" key="4">
    <source>
        <dbReference type="Pfam" id="PF03328"/>
    </source>
</evidence>
<dbReference type="Pfam" id="PF03328">
    <property type="entry name" value="HpcH_HpaI"/>
    <property type="match status" value="1"/>
</dbReference>
<evidence type="ECO:0000256" key="3">
    <source>
        <dbReference type="ARBA" id="ARBA00023239"/>
    </source>
</evidence>
<feature type="domain" description="HpcH/HpaI aldolase/citrate lyase" evidence="4">
    <location>
        <begin position="33"/>
        <end position="214"/>
    </location>
</feature>
<dbReference type="InterPro" id="IPR005000">
    <property type="entry name" value="Aldolase/citrate-lyase_domain"/>
</dbReference>
<dbReference type="PANTHER" id="PTHR30502:SF0">
    <property type="entry name" value="PHOSPHOENOLPYRUVATE CARBOXYLASE FAMILY PROTEIN"/>
    <property type="match status" value="1"/>
</dbReference>
<name>A0A0D1ZGX6_EXOME</name>
<dbReference type="AlphaFoldDB" id="A0A0D1ZGX6"/>
<dbReference type="OrthoDB" id="1621678at2759"/>
<protein>
    <recommendedName>
        <fullName evidence="4">HpcH/HpaI aldolase/citrate lyase domain-containing protein</fullName>
    </recommendedName>
</protein>
<dbReference type="RefSeq" id="XP_016225501.1">
    <property type="nucleotide sequence ID" value="XM_016369713.1"/>
</dbReference>
<dbReference type="GO" id="GO:0005737">
    <property type="term" value="C:cytoplasm"/>
    <property type="evidence" value="ECO:0007669"/>
    <property type="project" value="TreeGrafter"/>
</dbReference>